<keyword evidence="4" id="KW-1185">Reference proteome</keyword>
<dbReference type="Pfam" id="PF00734">
    <property type="entry name" value="CBM_1"/>
    <property type="match status" value="1"/>
</dbReference>
<sequence length="220" mass="24036">MPVCDIGGGQSWSGATTCVTGFVCTYFNQYYSQCLPETAPSKPTTTGRSPSTPFSTAYPGTILQSGYYWIRAVEAPNFHMYLKISPQYVSDTAILNSYTTAGQFQVVSGQLWELISGGLLYANVIPSSATDKLAVTFKSTQNAYGKFSWSGVALQWSVPTITRPNLSAWLVCANQQLFVNLGSHGYQPPARCSDGTIHYSDSVANSKQKKRDTTKDMKNE</sequence>
<dbReference type="SUPFAM" id="SSF57180">
    <property type="entry name" value="Cellulose-binding domain"/>
    <property type="match status" value="1"/>
</dbReference>
<dbReference type="InterPro" id="IPR035971">
    <property type="entry name" value="CBD_sf"/>
</dbReference>
<dbReference type="AlphaFoldDB" id="A0A9P7Z833"/>
<dbReference type="Proteomes" id="UP000887226">
    <property type="component" value="Unassembled WGS sequence"/>
</dbReference>
<dbReference type="EMBL" id="MU253785">
    <property type="protein sequence ID" value="KAG9247031.1"/>
    <property type="molecule type" value="Genomic_DNA"/>
</dbReference>
<comment type="caution">
    <text evidence="3">The sequence shown here is derived from an EMBL/GenBank/DDBJ whole genome shotgun (WGS) entry which is preliminary data.</text>
</comment>
<dbReference type="InterPro" id="IPR000254">
    <property type="entry name" value="CBD"/>
</dbReference>
<reference evidence="3" key="1">
    <citation type="journal article" date="2021" name="IMA Fungus">
        <title>Genomic characterization of three marine fungi, including Emericellopsis atlantica sp. nov. with signatures of a generalist lifestyle and marine biomass degradation.</title>
        <authorList>
            <person name="Hagestad O.C."/>
            <person name="Hou L."/>
            <person name="Andersen J.H."/>
            <person name="Hansen E.H."/>
            <person name="Altermark B."/>
            <person name="Li C."/>
            <person name="Kuhnert E."/>
            <person name="Cox R.J."/>
            <person name="Crous P.W."/>
            <person name="Spatafora J.W."/>
            <person name="Lail K."/>
            <person name="Amirebrahimi M."/>
            <person name="Lipzen A."/>
            <person name="Pangilinan J."/>
            <person name="Andreopoulos W."/>
            <person name="Hayes R.D."/>
            <person name="Ng V."/>
            <person name="Grigoriev I.V."/>
            <person name="Jackson S.A."/>
            <person name="Sutton T.D.S."/>
            <person name="Dobson A.D.W."/>
            <person name="Rama T."/>
        </authorList>
    </citation>
    <scope>NUCLEOTIDE SEQUENCE</scope>
    <source>
        <strain evidence="3">TRa3180A</strain>
    </source>
</reference>
<dbReference type="OrthoDB" id="70316at2759"/>
<dbReference type="PROSITE" id="PS51164">
    <property type="entry name" value="CBM1_2"/>
    <property type="match status" value="1"/>
</dbReference>
<evidence type="ECO:0000313" key="3">
    <source>
        <dbReference type="EMBL" id="KAG9247031.1"/>
    </source>
</evidence>
<keyword evidence="1" id="KW-0732">Signal</keyword>
<protein>
    <recommendedName>
        <fullName evidence="2">CBM1 domain-containing protein</fullName>
    </recommendedName>
</protein>
<evidence type="ECO:0000313" key="4">
    <source>
        <dbReference type="Proteomes" id="UP000887226"/>
    </source>
</evidence>
<dbReference type="SMART" id="SM00236">
    <property type="entry name" value="fCBD"/>
    <property type="match status" value="1"/>
</dbReference>
<proteinExistence type="predicted"/>
<dbReference type="GO" id="GO:0030248">
    <property type="term" value="F:cellulose binding"/>
    <property type="evidence" value="ECO:0007669"/>
    <property type="project" value="InterPro"/>
</dbReference>
<dbReference type="GO" id="GO:0005975">
    <property type="term" value="P:carbohydrate metabolic process"/>
    <property type="evidence" value="ECO:0007669"/>
    <property type="project" value="InterPro"/>
</dbReference>
<evidence type="ECO:0000259" key="2">
    <source>
        <dbReference type="PROSITE" id="PS51164"/>
    </source>
</evidence>
<organism evidence="3 4">
    <name type="scientific">Calycina marina</name>
    <dbReference type="NCBI Taxonomy" id="1763456"/>
    <lineage>
        <taxon>Eukaryota</taxon>
        <taxon>Fungi</taxon>
        <taxon>Dikarya</taxon>
        <taxon>Ascomycota</taxon>
        <taxon>Pezizomycotina</taxon>
        <taxon>Leotiomycetes</taxon>
        <taxon>Helotiales</taxon>
        <taxon>Pezizellaceae</taxon>
        <taxon>Calycina</taxon>
    </lineage>
</organism>
<accession>A0A9P7Z833</accession>
<name>A0A9P7Z833_9HELO</name>
<dbReference type="GO" id="GO:0005576">
    <property type="term" value="C:extracellular region"/>
    <property type="evidence" value="ECO:0007669"/>
    <property type="project" value="InterPro"/>
</dbReference>
<evidence type="ECO:0000256" key="1">
    <source>
        <dbReference type="ARBA" id="ARBA00022729"/>
    </source>
</evidence>
<feature type="domain" description="CBM1" evidence="2">
    <location>
        <begin position="1"/>
        <end position="35"/>
    </location>
</feature>
<gene>
    <name evidence="3" type="ORF">BJ878DRAFT_580991</name>
</gene>